<dbReference type="InterPro" id="IPR039426">
    <property type="entry name" value="TonB-dep_rcpt-like"/>
</dbReference>
<accession>A0A1B3B8F3</accession>
<sequence length="865" mass="94009" precursor="true">MTNKTMIAKAVKVALYSGFAASLAVSAPATFAADEEGADEEAERIVVTGSRLKRTDVEGALPVTVIDREQIDLSGESNAADFLRSLTFNSAGSFRPQSGSSAQGTASISLRGIGSDRTLVLIDGRRLPKSGSTGSTQDLNTIPMAAIERIEVLTDGASAVYGSDAIGGVVNIITRSDFEGVELMYGQQDVSLPADGGDREEGSIVFGAAGDRGNIMAGVSWNDRDIIFARDFPWNTPGGSIYGNSFTTLTGGFDNFNWTSIPDGQGGTACDFAGTGFYTLASPSSITGERCAYDFTLVSADEASIKNKGLFVKADYQINDDWSLYMDTRVTRTESFGRYAPVPDSSFFSTPLSADSPNNPTNPNGNVYDPNLGLAQQEVNWWHRFDALGNRDNTITNNMTDVLFGTTGYIGNVEVDVGYRRTDNKTDDVGRNYLLRSAASNLIESGAYDLSNPYANPEDVLNSMKVTVYRESVFDQEEAYATAQFDLFEMGGGTSSMLLNVEYRKEIYADIYDPLSEAGQIGGSAGNTAGGTRDVRAFAFESIFPFTDNLEMNLAARYDDYSDFGNKTSPKVSFRYQPMDELTLRASYGQGFRAPSLPELTQKPSFSATSVSDPQTCIAQGQPADCSVQINDTIQSNPELGAEESDQYSVGAAYEPTDWLNFTVDYSNIEITNQIDQITAQEIINAELTGVPVPAGLGCDRAPSGAIVECFTGFGNQGKLEVDQFDFNMRLNFEIAGGRLTSQTQWSRVLGYAFDDNPSIVRNAGLPKDRLVLWNRYAISDFTFGYNLNLIGENGSGDNRVPTWVTHDVQFNYDTPWDGRITLGAQNVGEKEPPIGLGNVGVRDYDFNLYNGYGRVTYLRYTQSF</sequence>
<dbReference type="Pfam" id="PF00593">
    <property type="entry name" value="TonB_dep_Rec_b-barrel"/>
    <property type="match status" value="1"/>
</dbReference>
<feature type="signal peptide" evidence="10">
    <location>
        <begin position="1"/>
        <end position="32"/>
    </location>
</feature>
<dbReference type="Gene3D" id="2.40.170.20">
    <property type="entry name" value="TonB-dependent receptor, beta-barrel domain"/>
    <property type="match status" value="1"/>
</dbReference>
<dbReference type="PANTHER" id="PTHR47234">
    <property type="match status" value="1"/>
</dbReference>
<dbReference type="Pfam" id="PF07715">
    <property type="entry name" value="Plug"/>
    <property type="match status" value="1"/>
</dbReference>
<keyword evidence="10" id="KW-0732">Signal</keyword>
<keyword evidence="4 8" id="KW-0812">Transmembrane</keyword>
<dbReference type="OrthoDB" id="9760494at2"/>
<reference evidence="14" key="1">
    <citation type="submission" date="2015-08" db="EMBL/GenBank/DDBJ databases">
        <authorList>
            <person name="Kim K.M."/>
        </authorList>
    </citation>
    <scope>NUCLEOTIDE SEQUENCE [LARGE SCALE GENOMIC DNA]</scope>
    <source>
        <strain evidence="14">KCTC 23892</strain>
    </source>
</reference>
<dbReference type="InterPro" id="IPR036942">
    <property type="entry name" value="Beta-barrel_TonB_sf"/>
</dbReference>
<comment type="similarity">
    <text evidence="8 9">Belongs to the TonB-dependent receptor family.</text>
</comment>
<evidence type="ECO:0000259" key="11">
    <source>
        <dbReference type="Pfam" id="PF00593"/>
    </source>
</evidence>
<evidence type="ECO:0000256" key="10">
    <source>
        <dbReference type="SAM" id="SignalP"/>
    </source>
</evidence>
<evidence type="ECO:0000256" key="2">
    <source>
        <dbReference type="ARBA" id="ARBA00022448"/>
    </source>
</evidence>
<dbReference type="InterPro" id="IPR037066">
    <property type="entry name" value="Plug_dom_sf"/>
</dbReference>
<dbReference type="EMBL" id="CP012418">
    <property type="protein sequence ID" value="AOE49051.1"/>
    <property type="molecule type" value="Genomic_DNA"/>
</dbReference>
<dbReference type="CDD" id="cd01347">
    <property type="entry name" value="ligand_gated_channel"/>
    <property type="match status" value="1"/>
</dbReference>
<evidence type="ECO:0000313" key="13">
    <source>
        <dbReference type="EMBL" id="AOE49051.1"/>
    </source>
</evidence>
<dbReference type="RefSeq" id="WP_068988755.1">
    <property type="nucleotide sequence ID" value="NZ_CP012418.1"/>
</dbReference>
<dbReference type="PATRIC" id="fig|1144748.3.peg.330"/>
<keyword evidence="6 8" id="KW-0472">Membrane</keyword>
<protein>
    <submittedName>
        <fullName evidence="13">TonB-dependent receptor</fullName>
    </submittedName>
</protein>
<name>A0A1B3B8F3_9GAMM</name>
<dbReference type="STRING" id="1144748.KS2013_325"/>
<evidence type="ECO:0000256" key="3">
    <source>
        <dbReference type="ARBA" id="ARBA00022452"/>
    </source>
</evidence>
<keyword evidence="13" id="KW-0675">Receptor</keyword>
<keyword evidence="5 9" id="KW-0798">TonB box</keyword>
<dbReference type="PROSITE" id="PS52016">
    <property type="entry name" value="TONB_DEPENDENT_REC_3"/>
    <property type="match status" value="1"/>
</dbReference>
<evidence type="ECO:0000256" key="6">
    <source>
        <dbReference type="ARBA" id="ARBA00023136"/>
    </source>
</evidence>
<organism evidence="13 14">
    <name type="scientific">Kangiella sediminilitoris</name>
    <dbReference type="NCBI Taxonomy" id="1144748"/>
    <lineage>
        <taxon>Bacteria</taxon>
        <taxon>Pseudomonadati</taxon>
        <taxon>Pseudomonadota</taxon>
        <taxon>Gammaproteobacteria</taxon>
        <taxon>Kangiellales</taxon>
        <taxon>Kangiellaceae</taxon>
        <taxon>Kangiella</taxon>
    </lineage>
</organism>
<keyword evidence="2 8" id="KW-0813">Transport</keyword>
<dbReference type="PANTHER" id="PTHR47234:SF2">
    <property type="entry name" value="TONB-DEPENDENT RECEPTOR"/>
    <property type="match status" value="1"/>
</dbReference>
<keyword evidence="3 8" id="KW-1134">Transmembrane beta strand</keyword>
<dbReference type="KEGG" id="ksd:KS2013_325"/>
<dbReference type="AlphaFoldDB" id="A0A1B3B8F3"/>
<dbReference type="InterPro" id="IPR000531">
    <property type="entry name" value="Beta-barrel_TonB"/>
</dbReference>
<keyword evidence="14" id="KW-1185">Reference proteome</keyword>
<dbReference type="GO" id="GO:0009279">
    <property type="term" value="C:cell outer membrane"/>
    <property type="evidence" value="ECO:0007669"/>
    <property type="project" value="UniProtKB-SubCell"/>
</dbReference>
<evidence type="ECO:0000256" key="5">
    <source>
        <dbReference type="ARBA" id="ARBA00023077"/>
    </source>
</evidence>
<proteinExistence type="inferred from homology"/>
<dbReference type="SUPFAM" id="SSF56935">
    <property type="entry name" value="Porins"/>
    <property type="match status" value="1"/>
</dbReference>
<dbReference type="Proteomes" id="UP000094147">
    <property type="component" value="Chromosome"/>
</dbReference>
<feature type="domain" description="TonB-dependent receptor-like beta-barrel" evidence="11">
    <location>
        <begin position="356"/>
        <end position="828"/>
    </location>
</feature>
<evidence type="ECO:0000256" key="8">
    <source>
        <dbReference type="PROSITE-ProRule" id="PRU01360"/>
    </source>
</evidence>
<evidence type="ECO:0000256" key="4">
    <source>
        <dbReference type="ARBA" id="ARBA00022692"/>
    </source>
</evidence>
<evidence type="ECO:0000259" key="12">
    <source>
        <dbReference type="Pfam" id="PF07715"/>
    </source>
</evidence>
<keyword evidence="7 8" id="KW-0998">Cell outer membrane</keyword>
<evidence type="ECO:0000256" key="9">
    <source>
        <dbReference type="RuleBase" id="RU003357"/>
    </source>
</evidence>
<feature type="chain" id="PRO_5008543990" evidence="10">
    <location>
        <begin position="33"/>
        <end position="865"/>
    </location>
</feature>
<gene>
    <name evidence="13" type="ORF">KS2013_325</name>
</gene>
<dbReference type="Gene3D" id="2.170.130.10">
    <property type="entry name" value="TonB-dependent receptor, plug domain"/>
    <property type="match status" value="1"/>
</dbReference>
<evidence type="ECO:0000313" key="14">
    <source>
        <dbReference type="Proteomes" id="UP000094147"/>
    </source>
</evidence>
<evidence type="ECO:0000256" key="7">
    <source>
        <dbReference type="ARBA" id="ARBA00023237"/>
    </source>
</evidence>
<evidence type="ECO:0000256" key="1">
    <source>
        <dbReference type="ARBA" id="ARBA00004571"/>
    </source>
</evidence>
<feature type="domain" description="TonB-dependent receptor plug" evidence="12">
    <location>
        <begin position="61"/>
        <end position="169"/>
    </location>
</feature>
<dbReference type="InterPro" id="IPR012910">
    <property type="entry name" value="Plug_dom"/>
</dbReference>
<comment type="subcellular location">
    <subcellularLocation>
        <location evidence="1 8">Cell outer membrane</location>
        <topology evidence="1 8">Multi-pass membrane protein</topology>
    </subcellularLocation>
</comment>